<dbReference type="GO" id="GO:0005763">
    <property type="term" value="C:mitochondrial small ribosomal subunit"/>
    <property type="evidence" value="ECO:0007669"/>
    <property type="project" value="TreeGrafter"/>
</dbReference>
<keyword evidence="3" id="KW-0687">Ribonucleoprotein</keyword>
<keyword evidence="5" id="KW-1185">Reference proteome</keyword>
<dbReference type="PANTHER" id="PTHR19836">
    <property type="entry name" value="30S RIBOSOMAL PROTEIN S14"/>
    <property type="match status" value="1"/>
</dbReference>
<evidence type="ECO:0000256" key="1">
    <source>
        <dbReference type="ARBA" id="ARBA00009083"/>
    </source>
</evidence>
<evidence type="ECO:0008006" key="6">
    <source>
        <dbReference type="Google" id="ProtNLM"/>
    </source>
</evidence>
<keyword evidence="2" id="KW-0689">Ribosomal protein</keyword>
<evidence type="ECO:0000256" key="2">
    <source>
        <dbReference type="ARBA" id="ARBA00022980"/>
    </source>
</evidence>
<dbReference type="OrthoDB" id="413436at2759"/>
<dbReference type="GO" id="GO:0006412">
    <property type="term" value="P:translation"/>
    <property type="evidence" value="ECO:0007669"/>
    <property type="project" value="InterPro"/>
</dbReference>
<sequence>MKGKTFTERLRLICAAQHENTRNALRFITHNDSLPLSVRYMAQFKLSALPKASVPNRLARRCIITGRARSIIKEFDISRIEFHRLARTDSLPGIVPSSW</sequence>
<evidence type="ECO:0000256" key="3">
    <source>
        <dbReference type="ARBA" id="ARBA00023274"/>
    </source>
</evidence>
<reference evidence="4 5" key="1">
    <citation type="submission" date="2014-04" db="EMBL/GenBank/DDBJ databases">
        <title>A new species of microsporidia sheds light on the evolution of extreme parasitism.</title>
        <authorList>
            <person name="Haag K.L."/>
            <person name="James T.Y."/>
            <person name="Larsson R."/>
            <person name="Schaer T.M."/>
            <person name="Refardt D."/>
            <person name="Pombert J.-F."/>
            <person name="Ebert D."/>
        </authorList>
    </citation>
    <scope>NUCLEOTIDE SEQUENCE [LARGE SCALE GENOMIC DNA]</scope>
    <source>
        <strain evidence="4 5">UGP3</strain>
        <tissue evidence="4">Spores</tissue>
    </source>
</reference>
<dbReference type="Proteomes" id="UP000029725">
    <property type="component" value="Unassembled WGS sequence"/>
</dbReference>
<dbReference type="PANTHER" id="PTHR19836:SF19">
    <property type="entry name" value="SMALL RIBOSOMAL SUBUNIT PROTEIN US14M"/>
    <property type="match status" value="1"/>
</dbReference>
<dbReference type="SUPFAM" id="SSF57716">
    <property type="entry name" value="Glucocorticoid receptor-like (DNA-binding domain)"/>
    <property type="match status" value="1"/>
</dbReference>
<organism evidence="4 5">
    <name type="scientific">Mitosporidium daphniae</name>
    <dbReference type="NCBI Taxonomy" id="1485682"/>
    <lineage>
        <taxon>Eukaryota</taxon>
        <taxon>Fungi</taxon>
        <taxon>Fungi incertae sedis</taxon>
        <taxon>Microsporidia</taxon>
        <taxon>Mitosporidium</taxon>
    </lineage>
</organism>
<dbReference type="AlphaFoldDB" id="A0A098VPT1"/>
<comment type="caution">
    <text evidence="4">The sequence shown here is derived from an EMBL/GenBank/DDBJ whole genome shotgun (WGS) entry which is preliminary data.</text>
</comment>
<gene>
    <name evidence="4" type="ORF">DI09_4p480</name>
</gene>
<name>A0A098VPT1_9MICR</name>
<accession>A0A098VPT1</accession>
<dbReference type="Pfam" id="PF00253">
    <property type="entry name" value="Ribosomal_S14"/>
    <property type="match status" value="1"/>
</dbReference>
<dbReference type="GeneID" id="25260185"/>
<evidence type="ECO:0000313" key="4">
    <source>
        <dbReference type="EMBL" id="KGG50965.1"/>
    </source>
</evidence>
<proteinExistence type="inferred from homology"/>
<dbReference type="RefSeq" id="XP_013237392.1">
    <property type="nucleotide sequence ID" value="XM_013381938.1"/>
</dbReference>
<dbReference type="HOGENOM" id="CLU_139869_1_0_1"/>
<evidence type="ECO:0000313" key="5">
    <source>
        <dbReference type="Proteomes" id="UP000029725"/>
    </source>
</evidence>
<comment type="similarity">
    <text evidence="1">Belongs to the universal ribosomal protein uS14 family.</text>
</comment>
<dbReference type="InterPro" id="IPR001209">
    <property type="entry name" value="Ribosomal_uS14"/>
</dbReference>
<protein>
    <recommendedName>
        <fullName evidence="6">Ribosomal protein S14</fullName>
    </recommendedName>
</protein>
<dbReference type="Gene3D" id="1.10.287.1480">
    <property type="match status" value="1"/>
</dbReference>
<dbReference type="GO" id="GO:0003735">
    <property type="term" value="F:structural constituent of ribosome"/>
    <property type="evidence" value="ECO:0007669"/>
    <property type="project" value="InterPro"/>
</dbReference>
<dbReference type="VEuPathDB" id="MicrosporidiaDB:DI09_4p480"/>
<dbReference type="EMBL" id="JMKJ01000444">
    <property type="protein sequence ID" value="KGG50965.1"/>
    <property type="molecule type" value="Genomic_DNA"/>
</dbReference>